<evidence type="ECO:0000256" key="5">
    <source>
        <dbReference type="ARBA" id="ARBA00022729"/>
    </source>
</evidence>
<dbReference type="EMBL" id="JACGBJ010000032">
    <property type="protein sequence ID" value="MBA5806238.1"/>
    <property type="molecule type" value="Genomic_DNA"/>
</dbReference>
<comment type="function">
    <text evidence="7">Part of a binding-protein-dependent transport system for a sugar.</text>
</comment>
<evidence type="ECO:0000256" key="8">
    <source>
        <dbReference type="ARBA" id="ARBA00049753"/>
    </source>
</evidence>
<evidence type="ECO:0000256" key="2">
    <source>
        <dbReference type="ARBA" id="ARBA00008520"/>
    </source>
</evidence>
<evidence type="ECO:0000256" key="3">
    <source>
        <dbReference type="ARBA" id="ARBA00022448"/>
    </source>
</evidence>
<gene>
    <name evidence="10" type="ORF">HX902_31970</name>
</gene>
<keyword evidence="11" id="KW-1185">Reference proteome</keyword>
<proteinExistence type="inferred from homology"/>
<evidence type="ECO:0000256" key="1">
    <source>
        <dbReference type="ARBA" id="ARBA00004418"/>
    </source>
</evidence>
<evidence type="ECO:0000256" key="4">
    <source>
        <dbReference type="ARBA" id="ARBA00022597"/>
    </source>
</evidence>
<comment type="similarity">
    <text evidence="2">Belongs to the bacterial solute-binding protein 1 family.</text>
</comment>
<comment type="caution">
    <text evidence="10">The sequence shown here is derived from an EMBL/GenBank/DDBJ whole genome shotgun (WGS) entry which is preliminary data.</text>
</comment>
<comment type="subcellular location">
    <subcellularLocation>
        <location evidence="1">Periplasm</location>
    </subcellularLocation>
</comment>
<feature type="signal peptide" evidence="9">
    <location>
        <begin position="1"/>
        <end position="23"/>
    </location>
</feature>
<keyword evidence="4" id="KW-0762">Sugar transport</keyword>
<dbReference type="Proteomes" id="UP000539787">
    <property type="component" value="Unassembled WGS sequence"/>
</dbReference>
<dbReference type="InterPro" id="IPR050490">
    <property type="entry name" value="Bact_solute-bd_prot1"/>
</dbReference>
<evidence type="ECO:0000313" key="11">
    <source>
        <dbReference type="Proteomes" id="UP000539787"/>
    </source>
</evidence>
<dbReference type="PANTHER" id="PTHR43649:SF28">
    <property type="entry name" value="BINDING PROTEIN COMPONENT OF ABC SUGAR TRANSPORTER-RELATED"/>
    <property type="match status" value="1"/>
</dbReference>
<dbReference type="RefSeq" id="WP_182211844.1">
    <property type="nucleotide sequence ID" value="NZ_JACGBJ010000032.1"/>
</dbReference>
<dbReference type="SUPFAM" id="SSF53850">
    <property type="entry name" value="Periplasmic binding protein-like II"/>
    <property type="match status" value="1"/>
</dbReference>
<keyword evidence="6" id="KW-0574">Periplasm</keyword>
<protein>
    <recommendedName>
        <fullName evidence="8">Probable sugar-binding periplasmic protein</fullName>
    </recommendedName>
</protein>
<dbReference type="Pfam" id="PF01547">
    <property type="entry name" value="SBP_bac_1"/>
    <property type="match status" value="1"/>
</dbReference>
<feature type="chain" id="PRO_5045360394" description="Probable sugar-binding periplasmic protein" evidence="9">
    <location>
        <begin position="24"/>
        <end position="419"/>
    </location>
</feature>
<name>A0ABR6AI72_9HYPH</name>
<accession>A0ABR6AI72</accession>
<evidence type="ECO:0000256" key="6">
    <source>
        <dbReference type="ARBA" id="ARBA00022764"/>
    </source>
</evidence>
<keyword evidence="3" id="KW-0813">Transport</keyword>
<dbReference type="Gene3D" id="3.40.190.10">
    <property type="entry name" value="Periplasmic binding protein-like II"/>
    <property type="match status" value="2"/>
</dbReference>
<dbReference type="PANTHER" id="PTHR43649">
    <property type="entry name" value="ARABINOSE-BINDING PROTEIN-RELATED"/>
    <property type="match status" value="1"/>
</dbReference>
<organism evidence="10 11">
    <name type="scientific">Rhizobium changzhiense</name>
    <dbReference type="NCBI Taxonomy" id="2692317"/>
    <lineage>
        <taxon>Bacteria</taxon>
        <taxon>Pseudomonadati</taxon>
        <taxon>Pseudomonadota</taxon>
        <taxon>Alphaproteobacteria</taxon>
        <taxon>Hyphomicrobiales</taxon>
        <taxon>Rhizobiaceae</taxon>
        <taxon>Rhizobium/Agrobacterium group</taxon>
        <taxon>Rhizobium</taxon>
    </lineage>
</organism>
<reference evidence="10 11" key="1">
    <citation type="submission" date="2020-07" db="EMBL/GenBank/DDBJ databases">
        <authorList>
            <person name="Sun Q."/>
        </authorList>
    </citation>
    <scope>NUCLEOTIDE SEQUENCE [LARGE SCALE GENOMIC DNA]</scope>
    <source>
        <strain evidence="10 11">WYCCWR 11317</strain>
    </source>
</reference>
<keyword evidence="5 9" id="KW-0732">Signal</keyword>
<evidence type="ECO:0000313" key="10">
    <source>
        <dbReference type="EMBL" id="MBA5806238.1"/>
    </source>
</evidence>
<evidence type="ECO:0000256" key="7">
    <source>
        <dbReference type="ARBA" id="ARBA00049629"/>
    </source>
</evidence>
<evidence type="ECO:0000256" key="9">
    <source>
        <dbReference type="SAM" id="SignalP"/>
    </source>
</evidence>
<sequence length="419" mass="44639">MRKFLSSAAVAVVMMAGLSAAQAADVKEVQMLHWWTSGGEAAALNVLKQDLSKEGFAWKDVPVAGGGGDAAMTALKAMVAAGTYPTASQMLGYTVLDYAQAGVMGDLTETAKKEGWDKSVPAALQKFSVYDGKWVAAPVNVHSVNWLWINKAVMDKIGGTEPKTFEDLIALLDKAKAAGVIPLALGGQNWQEATMFDSIVLSTGGPEFYKKAFNDLDEESLKSDTMKKSFDNLATIIKYVDPNFSGRDWNLATAMVIKGDALVQVMGDWAKGEFVAAKKTPDTDFLCYRFPGTDGSVVYNSDMFGMFNVPDDRKAAQVALATATLSKSFQSAFNVVKGSVPARTDVPDTDFDACGKKGIADLKAANEGGTLFGSLAQGYGAPPAIANAYKDVVSKFVHGQIKTSDEAVKQLVQAIDDAR</sequence>
<dbReference type="InterPro" id="IPR006059">
    <property type="entry name" value="SBP"/>
</dbReference>